<dbReference type="GO" id="GO:0051301">
    <property type="term" value="P:cell division"/>
    <property type="evidence" value="ECO:0007669"/>
    <property type="project" value="UniProtKB-KW"/>
</dbReference>
<gene>
    <name evidence="6" type="primary">minE</name>
    <name evidence="7" type="ORF">IX83_01630</name>
</gene>
<accession>A0A077DBG2</accession>
<dbReference type="OrthoDB" id="9802655at2"/>
<protein>
    <recommendedName>
        <fullName evidence="2 6">Cell division topological specificity factor</fullName>
    </recommendedName>
</protein>
<comment type="similarity">
    <text evidence="1 6">Belongs to the MinE family.</text>
</comment>
<evidence type="ECO:0000256" key="3">
    <source>
        <dbReference type="ARBA" id="ARBA00022618"/>
    </source>
</evidence>
<name>A0A077DBG2_9BURK</name>
<sequence length="86" mass="9726">MGLFDLFTSGRKKASSAQSAKDRLSLILMQERSDRSAPDYLPAMQKELLEVISKYININPEDISVEVNKDGNIDLIQLKVELPDHH</sequence>
<dbReference type="EMBL" id="CP009238">
    <property type="protein sequence ID" value="AIL32185.1"/>
    <property type="molecule type" value="Genomic_DNA"/>
</dbReference>
<evidence type="ECO:0000256" key="1">
    <source>
        <dbReference type="ARBA" id="ARBA00008168"/>
    </source>
</evidence>
<keyword evidence="8" id="KW-1185">Reference proteome</keyword>
<dbReference type="NCBIfam" id="NF001422">
    <property type="entry name" value="PRK00296.1"/>
    <property type="match status" value="1"/>
</dbReference>
<organism evidence="7 8">
    <name type="scientific">Basilea psittacipulmonis DSM 24701</name>
    <dbReference type="NCBI Taxonomy" id="1072685"/>
    <lineage>
        <taxon>Bacteria</taxon>
        <taxon>Pseudomonadati</taxon>
        <taxon>Pseudomonadota</taxon>
        <taxon>Betaproteobacteria</taxon>
        <taxon>Burkholderiales</taxon>
        <taxon>Alcaligenaceae</taxon>
        <taxon>Basilea</taxon>
    </lineage>
</organism>
<dbReference type="SUPFAM" id="SSF55229">
    <property type="entry name" value="Cell division protein MinE topological specificity domain"/>
    <property type="match status" value="1"/>
</dbReference>
<dbReference type="InterPro" id="IPR036707">
    <property type="entry name" value="MinE_sf"/>
</dbReference>
<evidence type="ECO:0000256" key="6">
    <source>
        <dbReference type="HAMAP-Rule" id="MF_00262"/>
    </source>
</evidence>
<evidence type="ECO:0000256" key="2">
    <source>
        <dbReference type="ARBA" id="ARBA00020112"/>
    </source>
</evidence>
<comment type="function">
    <text evidence="5 6">Prevents the cell division inhibition by proteins MinC and MinD at internal division sites while permitting inhibition at polar sites. This ensures cell division at the proper site by restricting the formation of a division septum at the midpoint of the long axis of the cell.</text>
</comment>
<dbReference type="Proteomes" id="UP000028945">
    <property type="component" value="Chromosome"/>
</dbReference>
<keyword evidence="4 6" id="KW-0131">Cell cycle</keyword>
<dbReference type="eggNOG" id="COG0851">
    <property type="taxonomic scope" value="Bacteria"/>
</dbReference>
<dbReference type="HOGENOM" id="CLU_137929_2_1_4"/>
<reference evidence="7 8" key="1">
    <citation type="journal article" date="2014" name="BMC Genomics">
        <title>A genomic perspective on a new bacterial genus and species from the Alcaligenaceae family, Basilea psittacipulmonis.</title>
        <authorList>
            <person name="Whiteson K.L."/>
            <person name="Hernandez D."/>
            <person name="Lazarevic V."/>
            <person name="Gaia N."/>
            <person name="Farinelli L."/>
            <person name="Francois P."/>
            <person name="Pilo P."/>
            <person name="Frey J."/>
            <person name="Schrenzel J."/>
        </authorList>
    </citation>
    <scope>NUCLEOTIDE SEQUENCE [LARGE SCALE GENOMIC DNA]</scope>
    <source>
        <strain evidence="7 8">DSM 24701</strain>
    </source>
</reference>
<dbReference type="HAMAP" id="MF_00262">
    <property type="entry name" value="MinE"/>
    <property type="match status" value="1"/>
</dbReference>
<evidence type="ECO:0000256" key="4">
    <source>
        <dbReference type="ARBA" id="ARBA00023306"/>
    </source>
</evidence>
<dbReference type="NCBIfam" id="TIGR01215">
    <property type="entry name" value="minE"/>
    <property type="match status" value="1"/>
</dbReference>
<keyword evidence="3 6" id="KW-0132">Cell division</keyword>
<evidence type="ECO:0000313" key="7">
    <source>
        <dbReference type="EMBL" id="AIL32185.1"/>
    </source>
</evidence>
<dbReference type="GO" id="GO:0032955">
    <property type="term" value="P:regulation of division septum assembly"/>
    <property type="evidence" value="ECO:0007669"/>
    <property type="project" value="InterPro"/>
</dbReference>
<evidence type="ECO:0000313" key="8">
    <source>
        <dbReference type="Proteomes" id="UP000028945"/>
    </source>
</evidence>
<proteinExistence type="inferred from homology"/>
<dbReference type="Gene3D" id="3.30.1070.10">
    <property type="entry name" value="Cell division topological specificity factor MinE"/>
    <property type="match status" value="1"/>
</dbReference>
<dbReference type="GO" id="GO:0042802">
    <property type="term" value="F:identical protein binding"/>
    <property type="evidence" value="ECO:0007669"/>
    <property type="project" value="UniProtKB-ARBA"/>
</dbReference>
<dbReference type="RefSeq" id="WP_038498391.1">
    <property type="nucleotide sequence ID" value="NZ_AFWK01000114.1"/>
</dbReference>
<dbReference type="FunFam" id="3.30.1070.10:FF:000001">
    <property type="entry name" value="Cell division topological specificity factor"/>
    <property type="match status" value="1"/>
</dbReference>
<dbReference type="InterPro" id="IPR005527">
    <property type="entry name" value="MinE"/>
</dbReference>
<dbReference type="STRING" id="1072685.IX83_01630"/>
<evidence type="ECO:0000256" key="5">
    <source>
        <dbReference type="ARBA" id="ARBA00025265"/>
    </source>
</evidence>
<dbReference type="Pfam" id="PF03776">
    <property type="entry name" value="MinE"/>
    <property type="match status" value="1"/>
</dbReference>
<dbReference type="KEGG" id="bpsi:IX83_01630"/>
<dbReference type="AlphaFoldDB" id="A0A077DBG2"/>